<reference evidence="3" key="1">
    <citation type="submission" date="2017-11" db="EMBL/GenBank/DDBJ databases">
        <authorList>
            <person name="Coffey L.L."/>
        </authorList>
    </citation>
    <scope>NUCLEOTIDE SEQUENCE</scope>
</reference>
<dbReference type="InterPro" id="IPR015072">
    <property type="entry name" value="VP9/VP10/VP11"/>
</dbReference>
<dbReference type="EMBL" id="MG725847">
    <property type="protein sequence ID" value="AVP72153.1"/>
    <property type="molecule type" value="Genomic_RNA"/>
</dbReference>
<evidence type="ECO:0000313" key="3">
    <source>
        <dbReference type="EMBL" id="AYN44070.1"/>
    </source>
</evidence>
<reference evidence="1" key="2">
    <citation type="journal article" date="2018" name="J. Gen. Virol.">
        <title>New genotypes of Liao ning virus (LNV) in Australia exhibit an insect-specific phenotype.</title>
        <authorList>
            <person name="Prow N.A."/>
            <person name="Mah M.G."/>
            <person name="Deerain J.M."/>
            <person name="Warrilow D."/>
            <person name="Colmant A.M.G."/>
            <person name="O'Brien C.A."/>
            <person name="Harrison J.J."/>
            <person name="McLean B.J."/>
            <person name="Hewlett E.K."/>
            <person name="Piyasena T.B.H."/>
            <person name="Hall-Mendelin S."/>
            <person name="van den Hurk A.F."/>
            <person name="Watterson D."/>
            <person name="Huang B."/>
            <person name="Schulz B.L."/>
            <person name="Webb C.E."/>
            <person name="Johansen C.A."/>
            <person name="Chow W.K."/>
            <person name="Hobson-Peters J."/>
            <person name="Cazier C."/>
            <person name="Coffey L.L."/>
            <person name="Faddy H.M."/>
            <person name="Suhrbier A."/>
            <person name="Bielefeldt-Ohmann H."/>
            <person name="Hall R.A."/>
        </authorList>
    </citation>
    <scope>NUCLEOTIDE SEQUENCE</scope>
    <source>
        <strain evidence="1">LN-5724</strain>
        <strain evidence="2">LNV QLD2005</strain>
    </source>
</reference>
<accession>A0A2P1N6P0</accession>
<evidence type="ECO:0000313" key="1">
    <source>
        <dbReference type="EMBL" id="AVP49968.1"/>
    </source>
</evidence>
<sequence length="250" mass="27560">MSNVTEIRALKRFARQIDRPANKEAVNDLPGNSTVSKDEVLTLSYSDGSVKRLLGRGADASIYDSVNHFHMNGDYFRSLYINAFISHPGLHNRPFMCRPNLGYVVNHLNVAVMASGSPRHAVVNLGTLPNMAASFVVLVDQLLNGVADNGFINMYFHSNSRPLGDTIAVYQVQHIRVQTSAYNPTNVMFNSLSLAVSPESGYVIEVEPSQSGPFSYTDSLKVNCYVAVKDRYDIGVLNTVWSALSSNYMT</sequence>
<proteinExistence type="predicted"/>
<dbReference type="EMBL" id="MG725042">
    <property type="protein sequence ID" value="AVP49968.1"/>
    <property type="molecule type" value="Genomic_RNA"/>
</dbReference>
<protein>
    <submittedName>
        <fullName evidence="1">VP10</fullName>
    </submittedName>
</protein>
<name>A0A2P1N6P0_9REOV</name>
<organism evidence="1">
    <name type="scientific">Liao ning virus</name>
    <dbReference type="NCBI Taxonomy" id="246280"/>
    <lineage>
        <taxon>Viruses</taxon>
        <taxon>Riboviria</taxon>
        <taxon>Orthornavirae</taxon>
        <taxon>Duplornaviricota</taxon>
        <taxon>Resentoviricetes</taxon>
        <taxon>Reovirales</taxon>
        <taxon>Sedoreoviridae</taxon>
        <taxon>Seadornavirus</taxon>
        <taxon>Seadornavirus liaoningense</taxon>
    </lineage>
</organism>
<evidence type="ECO:0000313" key="2">
    <source>
        <dbReference type="EMBL" id="AVP72153.1"/>
    </source>
</evidence>
<dbReference type="EMBL" id="MG557989">
    <property type="protein sequence ID" value="AYN44070.1"/>
    <property type="molecule type" value="Genomic_RNA"/>
</dbReference>
<dbReference type="NCBIfam" id="TIGR04237">
    <property type="entry name" value="seadorna_VP9"/>
    <property type="match status" value="1"/>
</dbReference>